<organism evidence="5 6">
    <name type="scientific">Mollisia scopiformis</name>
    <name type="common">Conifer needle endophyte fungus</name>
    <name type="synonym">Phialocephala scopiformis</name>
    <dbReference type="NCBI Taxonomy" id="149040"/>
    <lineage>
        <taxon>Eukaryota</taxon>
        <taxon>Fungi</taxon>
        <taxon>Dikarya</taxon>
        <taxon>Ascomycota</taxon>
        <taxon>Pezizomycotina</taxon>
        <taxon>Leotiomycetes</taxon>
        <taxon>Helotiales</taxon>
        <taxon>Mollisiaceae</taxon>
        <taxon>Mollisia</taxon>
    </lineage>
</organism>
<gene>
    <name evidence="5" type="ORF">LY89DRAFT_721381</name>
</gene>
<evidence type="ECO:0000259" key="4">
    <source>
        <dbReference type="Pfam" id="PF00135"/>
    </source>
</evidence>
<dbReference type="InterPro" id="IPR050309">
    <property type="entry name" value="Type-B_Carboxylest/Lipase"/>
</dbReference>
<dbReference type="SUPFAM" id="SSF53474">
    <property type="entry name" value="alpha/beta-Hydrolases"/>
    <property type="match status" value="1"/>
</dbReference>
<dbReference type="EC" id="3.1.1.-" evidence="3"/>
<evidence type="ECO:0000256" key="3">
    <source>
        <dbReference type="RuleBase" id="RU361235"/>
    </source>
</evidence>
<dbReference type="KEGG" id="psco:LY89DRAFT_721381"/>
<evidence type="ECO:0000256" key="1">
    <source>
        <dbReference type="ARBA" id="ARBA00005964"/>
    </source>
</evidence>
<dbReference type="AlphaFoldDB" id="A0A194WZH4"/>
<dbReference type="InterPro" id="IPR029058">
    <property type="entry name" value="AB_hydrolase_fold"/>
</dbReference>
<dbReference type="Gene3D" id="3.40.50.1820">
    <property type="entry name" value="alpha/beta hydrolase"/>
    <property type="match status" value="1"/>
</dbReference>
<evidence type="ECO:0000256" key="2">
    <source>
        <dbReference type="ARBA" id="ARBA00022801"/>
    </source>
</evidence>
<dbReference type="PANTHER" id="PTHR11559">
    <property type="entry name" value="CARBOXYLESTERASE"/>
    <property type="match status" value="1"/>
</dbReference>
<dbReference type="EMBL" id="KQ947422">
    <property type="protein sequence ID" value="KUJ13351.1"/>
    <property type="molecule type" value="Genomic_DNA"/>
</dbReference>
<comment type="similarity">
    <text evidence="1 3">Belongs to the type-B carboxylesterase/lipase family.</text>
</comment>
<dbReference type="Proteomes" id="UP000070700">
    <property type="component" value="Unassembled WGS sequence"/>
</dbReference>
<dbReference type="InterPro" id="IPR002018">
    <property type="entry name" value="CarbesteraseB"/>
</dbReference>
<dbReference type="GO" id="GO:0016787">
    <property type="term" value="F:hydrolase activity"/>
    <property type="evidence" value="ECO:0007669"/>
    <property type="project" value="UniProtKB-KW"/>
</dbReference>
<reference evidence="5 6" key="1">
    <citation type="submission" date="2015-10" db="EMBL/GenBank/DDBJ databases">
        <title>Full genome of DAOMC 229536 Phialocephala scopiformis, a fungal endophyte of spruce producing the potent anti-insectan compound rugulosin.</title>
        <authorList>
            <consortium name="DOE Joint Genome Institute"/>
            <person name="Walker A.K."/>
            <person name="Frasz S.L."/>
            <person name="Seifert K.A."/>
            <person name="Miller J.D."/>
            <person name="Mondo S.J."/>
            <person name="Labutti K."/>
            <person name="Lipzen A."/>
            <person name="Dockter R."/>
            <person name="Kennedy M."/>
            <person name="Grigoriev I.V."/>
            <person name="Spatafora J.W."/>
        </authorList>
    </citation>
    <scope>NUCLEOTIDE SEQUENCE [LARGE SCALE GENOMIC DNA]</scope>
    <source>
        <strain evidence="5 6">CBS 120377</strain>
    </source>
</reference>
<sequence length="503" mass="55298">MLKHLTLNATLQGIQSSHNNIPLQHYRGIRYATIPGRFKKATAIDTWDNADIDCTRFGPNCPQNYVDVGYLLRIPESQDDVLNIAQDEFDCLSINVTTPLAETTPPTTLLPVIVWIHGGSQVVSFPPPSHKVSDPSKIVSQSAAIGKPVIFVTFNYRLNIFAFGDGNEVNLALKDQRLAIDWVTKHIAGFGGDKDNITLCGESAGAVYAHAHLCTSAPVKCGILQSGSLYLSPPLPTTRGTAFITSIDQQLRERSGQGLKDAPVADVLRQLAISNVNTLYLQEEPQLKGWEDRLTDVPELLIGDVEFESVIWRAGVESMTASEITAAFTHPKDPTLSQALLQAYHISPTRLAASRAGALDFLTDARFAWPSRTIANARSADALKTFRYVFDQPSPFQASARAHHGVDLLYLFEAYSDTFLTEGQRILGNVVRDKWIAFANGEAPWNESNCFAFGPFGLSAEIDNSGLGERRRVKAWDVLEKTEPDELVRIFFSLAGGRISLLN</sequence>
<evidence type="ECO:0000313" key="5">
    <source>
        <dbReference type="EMBL" id="KUJ13351.1"/>
    </source>
</evidence>
<feature type="domain" description="Carboxylesterase type B" evidence="4">
    <location>
        <begin position="9"/>
        <end position="448"/>
    </location>
</feature>
<dbReference type="InterPro" id="IPR019826">
    <property type="entry name" value="Carboxylesterase_B_AS"/>
</dbReference>
<dbReference type="Pfam" id="PF00135">
    <property type="entry name" value="COesterase"/>
    <property type="match status" value="1"/>
</dbReference>
<name>A0A194WZH4_MOLSC</name>
<dbReference type="InParanoid" id="A0A194WZH4"/>
<keyword evidence="6" id="KW-1185">Reference proteome</keyword>
<dbReference type="GeneID" id="28828367"/>
<accession>A0A194WZH4</accession>
<dbReference type="RefSeq" id="XP_018067706.1">
    <property type="nucleotide sequence ID" value="XM_018218641.1"/>
</dbReference>
<dbReference type="OrthoDB" id="6846267at2759"/>
<protein>
    <recommendedName>
        <fullName evidence="3">Carboxylic ester hydrolase</fullName>
        <ecNumber evidence="3">3.1.1.-</ecNumber>
    </recommendedName>
</protein>
<keyword evidence="2 3" id="KW-0378">Hydrolase</keyword>
<dbReference type="PROSITE" id="PS00122">
    <property type="entry name" value="CARBOXYLESTERASE_B_1"/>
    <property type="match status" value="1"/>
</dbReference>
<proteinExistence type="inferred from homology"/>
<evidence type="ECO:0000313" key="6">
    <source>
        <dbReference type="Proteomes" id="UP000070700"/>
    </source>
</evidence>